<feature type="transmembrane region" description="Helical" evidence="8">
    <location>
        <begin position="672"/>
        <end position="693"/>
    </location>
</feature>
<feature type="compositionally biased region" description="Polar residues" evidence="9">
    <location>
        <begin position="41"/>
        <end position="53"/>
    </location>
</feature>
<dbReference type="SUPFAM" id="SSF103473">
    <property type="entry name" value="MFS general substrate transporter"/>
    <property type="match status" value="1"/>
</dbReference>
<evidence type="ECO:0000256" key="6">
    <source>
        <dbReference type="ARBA" id="ARBA00023136"/>
    </source>
</evidence>
<proteinExistence type="inferred from homology"/>
<keyword evidence="7" id="KW-1015">Disulfide bond</keyword>
<comment type="subcellular location">
    <subcellularLocation>
        <location evidence="1 8">Cell membrane</location>
        <topology evidence="1 8">Multi-pass membrane protein</topology>
    </subcellularLocation>
</comment>
<evidence type="ECO:0000256" key="1">
    <source>
        <dbReference type="ARBA" id="ARBA00004651"/>
    </source>
</evidence>
<keyword evidence="8" id="KW-0813">Transport</keyword>
<feature type="transmembrane region" description="Helical" evidence="8">
    <location>
        <begin position="721"/>
        <end position="743"/>
    </location>
</feature>
<dbReference type="EMBL" id="CAXIEN010000106">
    <property type="protein sequence ID" value="CAL1277914.1"/>
    <property type="molecule type" value="Genomic_DNA"/>
</dbReference>
<evidence type="ECO:0000256" key="4">
    <source>
        <dbReference type="ARBA" id="ARBA00022692"/>
    </source>
</evidence>
<dbReference type="InterPro" id="IPR036058">
    <property type="entry name" value="Kazal_dom_sf"/>
</dbReference>
<dbReference type="PANTHER" id="PTHR11388">
    <property type="entry name" value="ORGANIC ANION TRANSPORTER"/>
    <property type="match status" value="1"/>
</dbReference>
<dbReference type="Gene3D" id="1.20.1250.20">
    <property type="entry name" value="MFS general substrate transporter like domains"/>
    <property type="match status" value="1"/>
</dbReference>
<organism evidence="11 12">
    <name type="scientific">Larinioides sclopetarius</name>
    <dbReference type="NCBI Taxonomy" id="280406"/>
    <lineage>
        <taxon>Eukaryota</taxon>
        <taxon>Metazoa</taxon>
        <taxon>Ecdysozoa</taxon>
        <taxon>Arthropoda</taxon>
        <taxon>Chelicerata</taxon>
        <taxon>Arachnida</taxon>
        <taxon>Araneae</taxon>
        <taxon>Araneomorphae</taxon>
        <taxon>Entelegynae</taxon>
        <taxon>Araneoidea</taxon>
        <taxon>Araneidae</taxon>
        <taxon>Larinioides</taxon>
    </lineage>
</organism>
<feature type="transmembrane region" description="Helical" evidence="8">
    <location>
        <begin position="304"/>
        <end position="323"/>
    </location>
</feature>
<feature type="transmembrane region" description="Helical" evidence="8">
    <location>
        <begin position="388"/>
        <end position="412"/>
    </location>
</feature>
<dbReference type="PANTHER" id="PTHR11388:SF76">
    <property type="entry name" value="SOLUTE CARRIER ORGANIC ANION TRANSPORTER FAMILY MEMBER"/>
    <property type="match status" value="1"/>
</dbReference>
<dbReference type="GO" id="GO:0015347">
    <property type="term" value="F:sodium-independent organic anion transmembrane transporter activity"/>
    <property type="evidence" value="ECO:0007669"/>
    <property type="project" value="TreeGrafter"/>
</dbReference>
<dbReference type="CDD" id="cd17336">
    <property type="entry name" value="MFS_SLCO_OATP"/>
    <property type="match status" value="1"/>
</dbReference>
<dbReference type="InterPro" id="IPR036259">
    <property type="entry name" value="MFS_trans_sf"/>
</dbReference>
<evidence type="ECO:0000256" key="3">
    <source>
        <dbReference type="ARBA" id="ARBA00022475"/>
    </source>
</evidence>
<sequence>MSDSIKGNQPNGKNSDYSLTQDNLTNASQDKLEEHPEPLYENNNRSNGIENPAFNDQTVTQIDGIENLSHNIRLSDLLQATKGLRSKEEKDETPAEDSHEDARNSKYGLSSPQSKNEVFLDVPLKDTQSSEDSLNNLGKSTDCVLKDANSNCDVDPDTLCGIGSFKPQWLQPWATPRVFLFLYSLLGVISGTYYAYRVGAISTLEKRFSFNSRISGTIMMVDEVTPVFMGALIGYFGGMAHRPRMFAIGMLLSALCCFVSALPYFIYGPSQQLSSLNIKNDTEVELCESKITKESCLAEDRPPTIAAIVMLMIAGFLKGFGNLSYHAVGLSFLDDTAKKKNASLYFAITFALRLVGPMIGFLMSFYFLKIHEDPFDDPGYGPEDPRWIGAWWLGFLVQGLILLVCTIPLALFPKRLPGQKVHQDISKEKGPSLTGMIAASKRILKNPLYISIVINDIMTIFGSLGHFVMLPKYMEHQFRMTASDASLLSGPPGIAAIMAATILGGYLVWKFRPTAKFLIASMIAMEAISAIGFILLMIPKCDKVEMANFGLNHEGLILDSDCNFNCNCTTKAFSPICGSDGRTVYFTPCFAGCKENVNQTFSDCSCISDPSGQLASLATEGFCVTDDCWSQALGYIITLPIIQFISSLLRIQHAVILLRSVLPGDKSIALGMFEALICIFGFVPYLIIFGSLVDSTCLVWEKSCGEYGNCWFYDTDKFNNLLHALSAVFSSFAALSLVATYFLSGRIGELYEDDSDGNEATNEKELEAAKGDTKNKNPSSKEINIRTKL</sequence>
<keyword evidence="8" id="KW-0406">Ion transport</keyword>
<reference evidence="11 12" key="1">
    <citation type="submission" date="2024-04" db="EMBL/GenBank/DDBJ databases">
        <authorList>
            <person name="Rising A."/>
            <person name="Reimegard J."/>
            <person name="Sonavane S."/>
            <person name="Akerstrom W."/>
            <person name="Nylinder S."/>
            <person name="Hedman E."/>
            <person name="Kallberg Y."/>
        </authorList>
    </citation>
    <scope>NUCLEOTIDE SEQUENCE [LARGE SCALE GENOMIC DNA]</scope>
</reference>
<feature type="transmembrane region" description="Helical" evidence="8">
    <location>
        <begin position="490"/>
        <end position="509"/>
    </location>
</feature>
<keyword evidence="6 8" id="KW-0472">Membrane</keyword>
<dbReference type="Pfam" id="PF03137">
    <property type="entry name" value="OATP"/>
    <property type="match status" value="1"/>
</dbReference>
<feature type="compositionally biased region" description="Polar residues" evidence="9">
    <location>
        <begin position="1"/>
        <end position="29"/>
    </location>
</feature>
<feature type="region of interest" description="Disordered" evidence="9">
    <location>
        <begin position="1"/>
        <end position="53"/>
    </location>
</feature>
<feature type="domain" description="Kazal-like" evidence="10">
    <location>
        <begin position="556"/>
        <end position="608"/>
    </location>
</feature>
<keyword evidence="12" id="KW-1185">Reference proteome</keyword>
<feature type="transmembrane region" description="Helical" evidence="8">
    <location>
        <begin position="448"/>
        <end position="470"/>
    </location>
</feature>
<protein>
    <recommendedName>
        <fullName evidence="8">Solute carrier organic anion transporter family member</fullName>
    </recommendedName>
</protein>
<evidence type="ECO:0000256" key="9">
    <source>
        <dbReference type="SAM" id="MobiDB-lite"/>
    </source>
</evidence>
<dbReference type="Pfam" id="PF07648">
    <property type="entry name" value="Kazal_2"/>
    <property type="match status" value="1"/>
</dbReference>
<evidence type="ECO:0000313" key="11">
    <source>
        <dbReference type="EMBL" id="CAL1277914.1"/>
    </source>
</evidence>
<feature type="region of interest" description="Disordered" evidence="9">
    <location>
        <begin position="83"/>
        <end position="113"/>
    </location>
</feature>
<feature type="region of interest" description="Disordered" evidence="9">
    <location>
        <begin position="754"/>
        <end position="789"/>
    </location>
</feature>
<keyword evidence="4 8" id="KW-0812">Transmembrane</keyword>
<dbReference type="InterPro" id="IPR004156">
    <property type="entry name" value="OATP"/>
</dbReference>
<dbReference type="NCBIfam" id="TIGR00805">
    <property type="entry name" value="oat"/>
    <property type="match status" value="1"/>
</dbReference>
<evidence type="ECO:0000259" key="10">
    <source>
        <dbReference type="PROSITE" id="PS51465"/>
    </source>
</evidence>
<feature type="transmembrane region" description="Helical" evidence="8">
    <location>
        <begin position="216"/>
        <end position="238"/>
    </location>
</feature>
<name>A0AAV2A1Q7_9ARAC</name>
<evidence type="ECO:0000313" key="12">
    <source>
        <dbReference type="Proteomes" id="UP001497382"/>
    </source>
</evidence>
<dbReference type="AlphaFoldDB" id="A0AAV2A1Q7"/>
<comment type="similarity">
    <text evidence="2 8">Belongs to the organo anion transporter (TC 2.A.60) family.</text>
</comment>
<gene>
    <name evidence="11" type="ORF">LARSCL_LOCUS9478</name>
</gene>
<dbReference type="SUPFAM" id="SSF100895">
    <property type="entry name" value="Kazal-type serine protease inhibitors"/>
    <property type="match status" value="1"/>
</dbReference>
<dbReference type="InterPro" id="IPR002350">
    <property type="entry name" value="Kazal_dom"/>
</dbReference>
<dbReference type="GO" id="GO:0016323">
    <property type="term" value="C:basolateral plasma membrane"/>
    <property type="evidence" value="ECO:0007669"/>
    <property type="project" value="TreeGrafter"/>
</dbReference>
<comment type="caution">
    <text evidence="11">The sequence shown here is derived from an EMBL/GenBank/DDBJ whole genome shotgun (WGS) entry which is preliminary data.</text>
</comment>
<keyword evidence="5 8" id="KW-1133">Transmembrane helix</keyword>
<dbReference type="GO" id="GO:0006811">
    <property type="term" value="P:monoatomic ion transport"/>
    <property type="evidence" value="ECO:0007669"/>
    <property type="project" value="UniProtKB-KW"/>
</dbReference>
<feature type="transmembrane region" description="Helical" evidence="8">
    <location>
        <begin position="344"/>
        <end position="368"/>
    </location>
</feature>
<evidence type="ECO:0000256" key="5">
    <source>
        <dbReference type="ARBA" id="ARBA00022989"/>
    </source>
</evidence>
<feature type="transmembrane region" description="Helical" evidence="8">
    <location>
        <begin position="245"/>
        <end position="267"/>
    </location>
</feature>
<dbReference type="GO" id="GO:0043252">
    <property type="term" value="P:sodium-independent organic anion transport"/>
    <property type="evidence" value="ECO:0007669"/>
    <property type="project" value="TreeGrafter"/>
</dbReference>
<accession>A0AAV2A1Q7</accession>
<feature type="transmembrane region" description="Helical" evidence="8">
    <location>
        <begin position="632"/>
        <end position="651"/>
    </location>
</feature>
<feature type="transmembrane region" description="Helical" evidence="8">
    <location>
        <begin position="516"/>
        <end position="538"/>
    </location>
</feature>
<dbReference type="Proteomes" id="UP001497382">
    <property type="component" value="Unassembled WGS sequence"/>
</dbReference>
<evidence type="ECO:0000256" key="8">
    <source>
        <dbReference type="RuleBase" id="RU362056"/>
    </source>
</evidence>
<feature type="compositionally biased region" description="Basic and acidic residues" evidence="9">
    <location>
        <begin position="85"/>
        <end position="104"/>
    </location>
</feature>
<evidence type="ECO:0000256" key="2">
    <source>
        <dbReference type="ARBA" id="ARBA00009657"/>
    </source>
</evidence>
<keyword evidence="3" id="KW-1003">Cell membrane</keyword>
<evidence type="ECO:0000256" key="7">
    <source>
        <dbReference type="ARBA" id="ARBA00023157"/>
    </source>
</evidence>
<dbReference type="PROSITE" id="PS51465">
    <property type="entry name" value="KAZAL_2"/>
    <property type="match status" value="1"/>
</dbReference>
<feature type="transmembrane region" description="Helical" evidence="8">
    <location>
        <begin position="178"/>
        <end position="196"/>
    </location>
</feature>
<feature type="compositionally biased region" description="Basic and acidic residues" evidence="9">
    <location>
        <begin position="761"/>
        <end position="775"/>
    </location>
</feature>